<accession>A0A6C0CV27</accession>
<protein>
    <submittedName>
        <fullName evidence="1">Uncharacterized protein</fullName>
    </submittedName>
</protein>
<organism evidence="1">
    <name type="scientific">viral metagenome</name>
    <dbReference type="NCBI Taxonomy" id="1070528"/>
    <lineage>
        <taxon>unclassified sequences</taxon>
        <taxon>metagenomes</taxon>
        <taxon>organismal metagenomes</taxon>
    </lineage>
</organism>
<evidence type="ECO:0000313" key="1">
    <source>
        <dbReference type="EMBL" id="QHT08378.1"/>
    </source>
</evidence>
<reference evidence="1" key="1">
    <citation type="journal article" date="2020" name="Nature">
        <title>Giant virus diversity and host interactions through global metagenomics.</title>
        <authorList>
            <person name="Schulz F."/>
            <person name="Roux S."/>
            <person name="Paez-Espino D."/>
            <person name="Jungbluth S."/>
            <person name="Walsh D.A."/>
            <person name="Denef V.J."/>
            <person name="McMahon K.D."/>
            <person name="Konstantinidis K.T."/>
            <person name="Eloe-Fadrosh E.A."/>
            <person name="Kyrpides N.C."/>
            <person name="Woyke T."/>
        </authorList>
    </citation>
    <scope>NUCLEOTIDE SEQUENCE</scope>
    <source>
        <strain evidence="1">GVMAG-M-3300022752-66</strain>
    </source>
</reference>
<proteinExistence type="predicted"/>
<name>A0A6C0CV27_9ZZZZ</name>
<dbReference type="AlphaFoldDB" id="A0A6C0CV27"/>
<sequence>MVYNSKHICTYQYYDSRFKNFILNIDTITEEVEQSEDTADLIYKSDMLQVFNLTEYDDDKIHEEMINLFEVLKNNEKMVECMKKMALRFVTEELELGMMLLFSYDTFFVMNLCICDIMEKGDIEEENMNLLVKLIN</sequence>
<dbReference type="EMBL" id="MN739494">
    <property type="protein sequence ID" value="QHT08378.1"/>
    <property type="molecule type" value="Genomic_DNA"/>
</dbReference>